<evidence type="ECO:0000313" key="2">
    <source>
        <dbReference type="Proteomes" id="UP001215598"/>
    </source>
</evidence>
<organism evidence="1 2">
    <name type="scientific">Mycena metata</name>
    <dbReference type="NCBI Taxonomy" id="1033252"/>
    <lineage>
        <taxon>Eukaryota</taxon>
        <taxon>Fungi</taxon>
        <taxon>Dikarya</taxon>
        <taxon>Basidiomycota</taxon>
        <taxon>Agaricomycotina</taxon>
        <taxon>Agaricomycetes</taxon>
        <taxon>Agaricomycetidae</taxon>
        <taxon>Agaricales</taxon>
        <taxon>Marasmiineae</taxon>
        <taxon>Mycenaceae</taxon>
        <taxon>Mycena</taxon>
    </lineage>
</organism>
<dbReference type="AlphaFoldDB" id="A0AAD7GM91"/>
<reference evidence="1" key="1">
    <citation type="submission" date="2023-03" db="EMBL/GenBank/DDBJ databases">
        <title>Massive genome expansion in bonnet fungi (Mycena s.s.) driven by repeated elements and novel gene families across ecological guilds.</title>
        <authorList>
            <consortium name="Lawrence Berkeley National Laboratory"/>
            <person name="Harder C.B."/>
            <person name="Miyauchi S."/>
            <person name="Viragh M."/>
            <person name="Kuo A."/>
            <person name="Thoen E."/>
            <person name="Andreopoulos B."/>
            <person name="Lu D."/>
            <person name="Skrede I."/>
            <person name="Drula E."/>
            <person name="Henrissat B."/>
            <person name="Morin E."/>
            <person name="Kohler A."/>
            <person name="Barry K."/>
            <person name="LaButti K."/>
            <person name="Morin E."/>
            <person name="Salamov A."/>
            <person name="Lipzen A."/>
            <person name="Mereny Z."/>
            <person name="Hegedus B."/>
            <person name="Baldrian P."/>
            <person name="Stursova M."/>
            <person name="Weitz H."/>
            <person name="Taylor A."/>
            <person name="Grigoriev I.V."/>
            <person name="Nagy L.G."/>
            <person name="Martin F."/>
            <person name="Kauserud H."/>
        </authorList>
    </citation>
    <scope>NUCLEOTIDE SEQUENCE</scope>
    <source>
        <strain evidence="1">CBHHK182m</strain>
    </source>
</reference>
<keyword evidence="2" id="KW-1185">Reference proteome</keyword>
<name>A0AAD7GM91_9AGAR</name>
<accession>A0AAD7GM91</accession>
<evidence type="ECO:0000313" key="1">
    <source>
        <dbReference type="EMBL" id="KAJ7701344.1"/>
    </source>
</evidence>
<dbReference type="Proteomes" id="UP001215598">
    <property type="component" value="Unassembled WGS sequence"/>
</dbReference>
<sequence length="155" mass="17259">MVWTGLQREWGGRRNKCGSPLAVERLEAARRAHRRKTGSSAAIRALLDVRLGDVPRERMRRGLERRAVEKRGRRICAAATTVVVVTVSRTGLCTHTRTTQPHTIPPIEPPERNPARGVLAVSVSPRVPKGEWHGGCRSTRVGPFFVRNLRVSFVA</sequence>
<protein>
    <submittedName>
        <fullName evidence="1">Uncharacterized protein</fullName>
    </submittedName>
</protein>
<proteinExistence type="predicted"/>
<gene>
    <name evidence="1" type="ORF">B0H16DRAFT_1641095</name>
</gene>
<dbReference type="EMBL" id="JARKIB010000533">
    <property type="protein sequence ID" value="KAJ7701344.1"/>
    <property type="molecule type" value="Genomic_DNA"/>
</dbReference>
<comment type="caution">
    <text evidence="1">The sequence shown here is derived from an EMBL/GenBank/DDBJ whole genome shotgun (WGS) entry which is preliminary data.</text>
</comment>